<dbReference type="CDD" id="cd06170">
    <property type="entry name" value="LuxR_C_like"/>
    <property type="match status" value="1"/>
</dbReference>
<dbReference type="GO" id="GO:0006355">
    <property type="term" value="P:regulation of DNA-templated transcription"/>
    <property type="evidence" value="ECO:0007669"/>
    <property type="project" value="InterPro"/>
</dbReference>
<dbReference type="AlphaFoldDB" id="A0A1G6HGW6"/>
<dbReference type="SUPFAM" id="SSF46894">
    <property type="entry name" value="C-terminal effector domain of the bipartite response regulators"/>
    <property type="match status" value="1"/>
</dbReference>
<evidence type="ECO:0000256" key="1">
    <source>
        <dbReference type="ARBA" id="ARBA00023015"/>
    </source>
</evidence>
<feature type="domain" description="HTH luxR-type" evidence="4">
    <location>
        <begin position="838"/>
        <end position="900"/>
    </location>
</feature>
<dbReference type="Proteomes" id="UP000199086">
    <property type="component" value="Unassembled WGS sequence"/>
</dbReference>
<name>A0A1G6HGW6_9ACTN</name>
<dbReference type="RefSeq" id="WP_092612282.1">
    <property type="nucleotide sequence ID" value="NZ_FMYF01000010.1"/>
</dbReference>
<evidence type="ECO:0000313" key="6">
    <source>
        <dbReference type="Proteomes" id="UP000199086"/>
    </source>
</evidence>
<dbReference type="GO" id="GO:0003677">
    <property type="term" value="F:DNA binding"/>
    <property type="evidence" value="ECO:0007669"/>
    <property type="project" value="UniProtKB-KW"/>
</dbReference>
<reference evidence="5 6" key="1">
    <citation type="submission" date="2016-06" db="EMBL/GenBank/DDBJ databases">
        <authorList>
            <person name="Olsen C.W."/>
            <person name="Carey S."/>
            <person name="Hinshaw L."/>
            <person name="Karasin A.I."/>
        </authorList>
    </citation>
    <scope>NUCLEOTIDE SEQUENCE [LARGE SCALE GENOMIC DNA]</scope>
    <source>
        <strain evidence="5 6">LZ-22</strain>
    </source>
</reference>
<dbReference type="STRING" id="1577474.GA0111570_11012"/>
<gene>
    <name evidence="5" type="ORF">GA0111570_11012</name>
</gene>
<dbReference type="InterPro" id="IPR027417">
    <property type="entry name" value="P-loop_NTPase"/>
</dbReference>
<dbReference type="Gene3D" id="1.10.10.10">
    <property type="entry name" value="Winged helix-like DNA-binding domain superfamily/Winged helix DNA-binding domain"/>
    <property type="match status" value="1"/>
</dbReference>
<dbReference type="Pfam" id="PF13191">
    <property type="entry name" value="AAA_16"/>
    <property type="match status" value="1"/>
</dbReference>
<dbReference type="PANTHER" id="PTHR44688:SF16">
    <property type="entry name" value="DNA-BINDING TRANSCRIPTIONAL ACTIVATOR DEVR_DOSR"/>
    <property type="match status" value="1"/>
</dbReference>
<dbReference type="InterPro" id="IPR036388">
    <property type="entry name" value="WH-like_DNA-bd_sf"/>
</dbReference>
<dbReference type="PROSITE" id="PS00622">
    <property type="entry name" value="HTH_LUXR_1"/>
    <property type="match status" value="1"/>
</dbReference>
<dbReference type="SMART" id="SM00421">
    <property type="entry name" value="HTH_LUXR"/>
    <property type="match status" value="1"/>
</dbReference>
<accession>A0A1G6HGW6</accession>
<dbReference type="PANTHER" id="PTHR44688">
    <property type="entry name" value="DNA-BINDING TRANSCRIPTIONAL ACTIVATOR DEVR_DOSR"/>
    <property type="match status" value="1"/>
</dbReference>
<dbReference type="Pfam" id="PF00196">
    <property type="entry name" value="GerE"/>
    <property type="match status" value="1"/>
</dbReference>
<dbReference type="SUPFAM" id="SSF52540">
    <property type="entry name" value="P-loop containing nucleoside triphosphate hydrolases"/>
    <property type="match status" value="1"/>
</dbReference>
<dbReference type="InterPro" id="IPR041664">
    <property type="entry name" value="AAA_16"/>
</dbReference>
<organism evidence="5 6">
    <name type="scientific">Raineyella antarctica</name>
    <dbReference type="NCBI Taxonomy" id="1577474"/>
    <lineage>
        <taxon>Bacteria</taxon>
        <taxon>Bacillati</taxon>
        <taxon>Actinomycetota</taxon>
        <taxon>Actinomycetes</taxon>
        <taxon>Propionibacteriales</taxon>
        <taxon>Propionibacteriaceae</taxon>
        <taxon>Raineyella</taxon>
    </lineage>
</organism>
<sequence length="900" mass="95503">MSQHAVQFWGPELDALRAVLGDAERAGAVVVGGPGAGKTTLVRTVLRGSGHAASLSLQCSASLADVAYGALSPFLTDLDEVQGPVDVLRAVQRRLDVLADPPSDEGASAAVRTHQRPVIIVEDCQFLDAASAFVLAQLGQNREAILLATSVGLRGESALTALVDTGLLATVTMPPLGMDQTRAMCESLVGGSPTEGAVRTVLGMTGGSPRLIAAFLASALDQGIVVRDRGPGRSAAPSAAWTLLRPAPSVDERLVDAVETMHAELTDEQQVAATMLALAGRMPRTLLRVVADDHGQGFADVHVTRSTDDGMIELSCPLYADVLRSTVPPGRSSLLLEQWQAAGGSALRPLPGRSVVWSLDNGLPASESDRLAAGYECLAAGDLAAAWSLAARTAPSDGPRLALLRGEVMLSSTRTWSGRADLVELADTLCDDHLLSEVLCVLAMDLVRCGPQSSPWEALGQVWSEYRDRACQQGRTALLATGPVATLLTALHQDEPASGRSELLALAADLLEAPQVHPAVRTIAHWLRMDGLSRTGRLGEAVREAALAHEEVARTPRMTAMMGGHAMVELAMALAFFGDPDPADQVLDDQRGRAAHRWHASSGTVQALQGFVDLLRGRMASGIRGLQDAGVDLAHADPAHLMPLVQALHALTTVPVVAPPAPADESALARIRADGRRGPQDRWLLASALASLADELAQAGTSEEISLWRRVLDDPALDRYPVVRREILFAAAFGRGPADDHDELVARLHQACSPLDGPRSSLIRKVCDPAVASDAVLLARVADDVRRSGDLALAAGVWARVVLLHNQSHDLRRRGEALRHLHDVVQALGGIPSRYVGEALHLAALTDREHEIVRLALDGLSNADIARVLVVSPRTVEGHLYRVFTKLGISERSELWDLGL</sequence>
<dbReference type="InterPro" id="IPR016032">
    <property type="entry name" value="Sig_transdc_resp-reg_C-effctor"/>
</dbReference>
<dbReference type="PRINTS" id="PR00038">
    <property type="entry name" value="HTHLUXR"/>
</dbReference>
<keyword evidence="6" id="KW-1185">Reference proteome</keyword>
<evidence type="ECO:0000259" key="4">
    <source>
        <dbReference type="PROSITE" id="PS50043"/>
    </source>
</evidence>
<dbReference type="PROSITE" id="PS50043">
    <property type="entry name" value="HTH_LUXR_2"/>
    <property type="match status" value="1"/>
</dbReference>
<dbReference type="EMBL" id="FMYF01000010">
    <property type="protein sequence ID" value="SDB93482.1"/>
    <property type="molecule type" value="Genomic_DNA"/>
</dbReference>
<keyword evidence="1" id="KW-0805">Transcription regulation</keyword>
<evidence type="ECO:0000256" key="2">
    <source>
        <dbReference type="ARBA" id="ARBA00023125"/>
    </source>
</evidence>
<keyword evidence="3" id="KW-0804">Transcription</keyword>
<dbReference type="InterPro" id="IPR000792">
    <property type="entry name" value="Tscrpt_reg_LuxR_C"/>
</dbReference>
<dbReference type="OrthoDB" id="3734643at2"/>
<proteinExistence type="predicted"/>
<evidence type="ECO:0000313" key="5">
    <source>
        <dbReference type="EMBL" id="SDB93482.1"/>
    </source>
</evidence>
<keyword evidence="2" id="KW-0238">DNA-binding</keyword>
<protein>
    <submittedName>
        <fullName evidence="5">Regulatory protein, luxR family</fullName>
    </submittedName>
</protein>
<evidence type="ECO:0000256" key="3">
    <source>
        <dbReference type="ARBA" id="ARBA00023163"/>
    </source>
</evidence>